<dbReference type="SMART" id="SM00915">
    <property type="entry name" value="Jacalin"/>
    <property type="match status" value="1"/>
</dbReference>
<dbReference type="Gene3D" id="2.100.10.30">
    <property type="entry name" value="Jacalin-like lectin domain"/>
    <property type="match status" value="1"/>
</dbReference>
<evidence type="ECO:0000259" key="4">
    <source>
        <dbReference type="PROSITE" id="PS51752"/>
    </source>
</evidence>
<keyword evidence="2" id="KW-0430">Lectin</keyword>
<dbReference type="KEGG" id="bfo:118425483"/>
<gene>
    <name evidence="6" type="primary">LOC118425483</name>
</gene>
<reference evidence="6" key="2">
    <citation type="submission" date="2025-08" db="UniProtKB">
        <authorList>
            <consortium name="RefSeq"/>
        </authorList>
    </citation>
    <scope>IDENTIFICATION</scope>
    <source>
        <strain evidence="6">S238N-H82</strain>
        <tissue evidence="6">Testes</tissue>
    </source>
</reference>
<dbReference type="SUPFAM" id="SSF51101">
    <property type="entry name" value="Mannose-binding lectins"/>
    <property type="match status" value="1"/>
</dbReference>
<feature type="transmembrane region" description="Helical" evidence="3">
    <location>
        <begin position="12"/>
        <end position="29"/>
    </location>
</feature>
<dbReference type="InterPro" id="IPR052321">
    <property type="entry name" value="PolyBind_ProtTraffic"/>
</dbReference>
<name>A0A9J7LXQ8_BRAFL</name>
<proteinExistence type="predicted"/>
<evidence type="ECO:0000313" key="5">
    <source>
        <dbReference type="Proteomes" id="UP000001554"/>
    </source>
</evidence>
<keyword evidence="5" id="KW-1185">Reference proteome</keyword>
<dbReference type="OrthoDB" id="581739at2759"/>
<dbReference type="InterPro" id="IPR036404">
    <property type="entry name" value="Jacalin-like_lectin_dom_sf"/>
</dbReference>
<organism evidence="5 6">
    <name type="scientific">Branchiostoma floridae</name>
    <name type="common">Florida lancelet</name>
    <name type="synonym">Amphioxus</name>
    <dbReference type="NCBI Taxonomy" id="7739"/>
    <lineage>
        <taxon>Eukaryota</taxon>
        <taxon>Metazoa</taxon>
        <taxon>Chordata</taxon>
        <taxon>Cephalochordata</taxon>
        <taxon>Leptocardii</taxon>
        <taxon>Amphioxiformes</taxon>
        <taxon>Branchiostomatidae</taxon>
        <taxon>Branchiostoma</taxon>
    </lineage>
</organism>
<evidence type="ECO:0000313" key="6">
    <source>
        <dbReference type="RefSeq" id="XP_035690234.1"/>
    </source>
</evidence>
<keyword evidence="3" id="KW-0812">Transmembrane</keyword>
<dbReference type="PROSITE" id="PS51752">
    <property type="entry name" value="JACALIN_LECTIN"/>
    <property type="match status" value="1"/>
</dbReference>
<keyword evidence="1" id="KW-0732">Signal</keyword>
<dbReference type="GeneID" id="118425483"/>
<dbReference type="AlphaFoldDB" id="A0A9J7LXQ8"/>
<keyword evidence="3" id="KW-1133">Transmembrane helix</keyword>
<dbReference type="PANTHER" id="PTHR33589:SF3">
    <property type="entry name" value="ZYMOGEN GRANULE MEMBRANE PROTEIN 16-LIKE"/>
    <property type="match status" value="1"/>
</dbReference>
<evidence type="ECO:0000256" key="1">
    <source>
        <dbReference type="ARBA" id="ARBA00022729"/>
    </source>
</evidence>
<protein>
    <submittedName>
        <fullName evidence="6">Uncharacterized protein LOC118425483 isoform X1</fullName>
    </submittedName>
</protein>
<dbReference type="PANTHER" id="PTHR33589">
    <property type="entry name" value="OS11G0524900 PROTEIN"/>
    <property type="match status" value="1"/>
</dbReference>
<reference evidence="5" key="1">
    <citation type="journal article" date="2020" name="Nat. Ecol. Evol.">
        <title>Deeply conserved synteny resolves early events in vertebrate evolution.</title>
        <authorList>
            <person name="Simakov O."/>
            <person name="Marletaz F."/>
            <person name="Yue J.X."/>
            <person name="O'Connell B."/>
            <person name="Jenkins J."/>
            <person name="Brandt A."/>
            <person name="Calef R."/>
            <person name="Tung C.H."/>
            <person name="Huang T.K."/>
            <person name="Schmutz J."/>
            <person name="Satoh N."/>
            <person name="Yu J.K."/>
            <person name="Putnam N.H."/>
            <person name="Green R.E."/>
            <person name="Rokhsar D.S."/>
        </authorList>
    </citation>
    <scope>NUCLEOTIDE SEQUENCE [LARGE SCALE GENOMIC DNA]</scope>
    <source>
        <strain evidence="5">S238N-H82</strain>
    </source>
</reference>
<dbReference type="Proteomes" id="UP000001554">
    <property type="component" value="Chromosome 11"/>
</dbReference>
<feature type="transmembrane region" description="Helical" evidence="3">
    <location>
        <begin position="36"/>
        <end position="57"/>
    </location>
</feature>
<evidence type="ECO:0000256" key="2">
    <source>
        <dbReference type="ARBA" id="ARBA00022734"/>
    </source>
</evidence>
<dbReference type="RefSeq" id="XP_035690234.1">
    <property type="nucleotide sequence ID" value="XM_035834341.1"/>
</dbReference>
<sequence length="248" mass="27465">MFLCSKPHLFSGQGPTLVCAVLWLIHRTLFGRNMNVYVAVTLGLVALFGTGTVFVVGDNSDVSHTVEDELDYDAIIQREMELKDDDYTKWEDVDDMSRLPAAALSLQRTGQSIYTSSIYGGGGGAAFSDRAFEIHGQITIIRVWSGRLVDAIQVTYGVQTTPKHGGGGGSRHNFYLGREERITQVTIRTGRVVDRIGFKTSLGRTLGEVGGTGGRYHVLRPPYDTCYVSSIEGRSGRYIDQLRFRWQC</sequence>
<keyword evidence="3" id="KW-0472">Membrane</keyword>
<feature type="domain" description="Jacalin-type lectin" evidence="4">
    <location>
        <begin position="113"/>
        <end position="248"/>
    </location>
</feature>
<dbReference type="GO" id="GO:0030246">
    <property type="term" value="F:carbohydrate binding"/>
    <property type="evidence" value="ECO:0007669"/>
    <property type="project" value="UniProtKB-KW"/>
</dbReference>
<dbReference type="Pfam" id="PF01419">
    <property type="entry name" value="Jacalin"/>
    <property type="match status" value="1"/>
</dbReference>
<dbReference type="InterPro" id="IPR001229">
    <property type="entry name" value="Jacalin-like_lectin_dom"/>
</dbReference>
<accession>A0A9J7LXQ8</accession>
<evidence type="ECO:0000256" key="3">
    <source>
        <dbReference type="SAM" id="Phobius"/>
    </source>
</evidence>